<comment type="caution">
    <text evidence="4">The sequence shown here is derived from an EMBL/GenBank/DDBJ whole genome shotgun (WGS) entry which is preliminary data.</text>
</comment>
<dbReference type="InterPro" id="IPR024618">
    <property type="entry name" value="DUF3857"/>
</dbReference>
<accession>A0ABV4MEA8</accession>
<keyword evidence="5" id="KW-1185">Reference proteome</keyword>
<dbReference type="Pfam" id="PF01841">
    <property type="entry name" value="Transglut_core"/>
    <property type="match status" value="1"/>
</dbReference>
<dbReference type="Gene3D" id="2.60.40.3140">
    <property type="match status" value="1"/>
</dbReference>
<sequence length="651" mass="74895">MKQIWLFLAILWLSVSAGANELPTSPTPEWVMTQTFELETQRRDRVDGSIYMLASNQNNYLLPEPTFYSRYVTQAVNSEGVETNSQITIDFDPSYEDVVFHDITVWRDGKASNRIASTEVKRFKREEELEQLLYSGQETYYLVINDVKAGDIIDYSYSVTGLNPVFKGNVDNWIKMGWSVPVLKTYARILTPDDQSFNVSRYGDSEHFESRVEKHDGHTEYEFFDGRRAYSYLNESDQPQWFVEYPYINISSYQSWQEVVDWALPYYVIDTQGAQFAQVIEKLNKVTDTNQQIVAAIKLAQESIRYLGMENGIGSHAPRQPEQILQQGYGDCKDKSLLLTALLRAIGVEAHPALVSTAYRNHLTEQPSGHSAFNHVIVAFEHAGKQFWVDPTQTDLSDSLATLTQSELGYSLIIKQGQTKLTKIDSANVNEVVTSSTFNINSHEEGTATLFVETTYKGKQADRMRRYLTANSIEQVMDEFEGYYNKHYDGISVSDRFDYTDDRVTNELHMTESYGIEKMWYLNEEDDEQFEVYADVIDTTIYMSEQKRRETPFYIGRPVKVVQTLVIDLPSEWTIEGGGVNVSNKAFDFSLKVSGKEDGWLSTLSNTYRKAQIEYVFNRKKADVMPDELKAYNKQLEKASENVVYQFTHYE</sequence>
<name>A0ABV4MEA8_9VIBR</name>
<dbReference type="SUPFAM" id="SSF54001">
    <property type="entry name" value="Cysteine proteinases"/>
    <property type="match status" value="1"/>
</dbReference>
<evidence type="ECO:0000256" key="1">
    <source>
        <dbReference type="SAM" id="SignalP"/>
    </source>
</evidence>
<feature type="chain" id="PRO_5046161712" evidence="1">
    <location>
        <begin position="20"/>
        <end position="651"/>
    </location>
</feature>
<organism evidence="4 5">
    <name type="scientific">Vibrio bivalvicida</name>
    <dbReference type="NCBI Taxonomy" id="1276888"/>
    <lineage>
        <taxon>Bacteria</taxon>
        <taxon>Pseudomonadati</taxon>
        <taxon>Pseudomonadota</taxon>
        <taxon>Gammaproteobacteria</taxon>
        <taxon>Vibrionales</taxon>
        <taxon>Vibrionaceae</taxon>
        <taxon>Vibrio</taxon>
        <taxon>Vibrio oreintalis group</taxon>
    </lineage>
</organism>
<evidence type="ECO:0000259" key="3">
    <source>
        <dbReference type="Pfam" id="PF12969"/>
    </source>
</evidence>
<proteinExistence type="predicted"/>
<dbReference type="Pfam" id="PF12969">
    <property type="entry name" value="DUF3857"/>
    <property type="match status" value="1"/>
</dbReference>
<feature type="signal peptide" evidence="1">
    <location>
        <begin position="1"/>
        <end position="19"/>
    </location>
</feature>
<dbReference type="Proteomes" id="UP001569151">
    <property type="component" value="Unassembled WGS sequence"/>
</dbReference>
<dbReference type="InterPro" id="IPR038765">
    <property type="entry name" value="Papain-like_cys_pep_sf"/>
</dbReference>
<protein>
    <submittedName>
        <fullName evidence="4">DUF3857 domain-containing transglutaminase family protein</fullName>
    </submittedName>
</protein>
<dbReference type="Gene3D" id="3.10.620.30">
    <property type="match status" value="1"/>
</dbReference>
<feature type="domain" description="Transglutaminase-like" evidence="2">
    <location>
        <begin position="284"/>
        <end position="381"/>
    </location>
</feature>
<dbReference type="InterPro" id="IPR002931">
    <property type="entry name" value="Transglutaminase-like"/>
</dbReference>
<evidence type="ECO:0000313" key="4">
    <source>
        <dbReference type="EMBL" id="MEZ8207916.1"/>
    </source>
</evidence>
<keyword evidence="1" id="KW-0732">Signal</keyword>
<gene>
    <name evidence="4" type="ORF">ACED39_03905</name>
</gene>
<evidence type="ECO:0000313" key="5">
    <source>
        <dbReference type="Proteomes" id="UP001569151"/>
    </source>
</evidence>
<reference evidence="4 5" key="1">
    <citation type="submission" date="2024-06" db="EMBL/GenBank/DDBJ databases">
        <authorList>
            <person name="Steensen K."/>
            <person name="Seneca J."/>
            <person name="Bartlau N."/>
            <person name="Yu A.X."/>
            <person name="Polz M.F."/>
        </authorList>
    </citation>
    <scope>NUCLEOTIDE SEQUENCE [LARGE SCALE GENOMIC DNA]</scope>
    <source>
        <strain evidence="4 5">1F146</strain>
    </source>
</reference>
<evidence type="ECO:0000259" key="2">
    <source>
        <dbReference type="Pfam" id="PF01841"/>
    </source>
</evidence>
<feature type="domain" description="DUF3857" evidence="3">
    <location>
        <begin position="66"/>
        <end position="223"/>
    </location>
</feature>
<dbReference type="EMBL" id="JBGOOS010000003">
    <property type="protein sequence ID" value="MEZ8207916.1"/>
    <property type="molecule type" value="Genomic_DNA"/>
</dbReference>
<dbReference type="RefSeq" id="WP_371717747.1">
    <property type="nucleotide sequence ID" value="NZ_JBGOOF010000003.1"/>
</dbReference>